<dbReference type="InterPro" id="IPR032805">
    <property type="entry name" value="Wax_synthase_dom"/>
</dbReference>
<keyword evidence="6 8" id="KW-1133">Transmembrane helix</keyword>
<dbReference type="GeneID" id="8304090"/>
<protein>
    <submittedName>
        <fullName evidence="10">Pc21g09250 protein</fullName>
    </submittedName>
</protein>
<accession>B6HN85</accession>
<evidence type="ECO:0000259" key="9">
    <source>
        <dbReference type="Pfam" id="PF13813"/>
    </source>
</evidence>
<evidence type="ECO:0000256" key="1">
    <source>
        <dbReference type="ARBA" id="ARBA00004141"/>
    </source>
</evidence>
<dbReference type="AlphaFoldDB" id="B6HN85"/>
<evidence type="ECO:0000256" key="8">
    <source>
        <dbReference type="SAM" id="Phobius"/>
    </source>
</evidence>
<evidence type="ECO:0000313" key="11">
    <source>
        <dbReference type="Proteomes" id="UP000000724"/>
    </source>
</evidence>
<evidence type="ECO:0000313" key="10">
    <source>
        <dbReference type="EMBL" id="CAP95822.1"/>
    </source>
</evidence>
<dbReference type="BioCyc" id="PCHR:PC21G09250-MONOMER"/>
<evidence type="ECO:0000256" key="6">
    <source>
        <dbReference type="ARBA" id="ARBA00022989"/>
    </source>
</evidence>
<evidence type="ECO:0000256" key="2">
    <source>
        <dbReference type="ARBA" id="ARBA00005179"/>
    </source>
</evidence>
<gene>
    <name evidence="10" type="ORF">Pc21g09250</name>
    <name evidence="10" type="ORF">PCH_Pc21g09250</name>
</gene>
<comment type="pathway">
    <text evidence="2">Secondary metabolite biosynthesis.</text>
</comment>
<dbReference type="Proteomes" id="UP000000724">
    <property type="component" value="Contig Pc00c21"/>
</dbReference>
<dbReference type="EMBL" id="AM920436">
    <property type="protein sequence ID" value="CAP95822.1"/>
    <property type="molecule type" value="Genomic_DNA"/>
</dbReference>
<feature type="transmembrane region" description="Helical" evidence="8">
    <location>
        <begin position="41"/>
        <end position="60"/>
    </location>
</feature>
<feature type="transmembrane region" description="Helical" evidence="8">
    <location>
        <begin position="122"/>
        <end position="140"/>
    </location>
</feature>
<evidence type="ECO:0000256" key="4">
    <source>
        <dbReference type="ARBA" id="ARBA00022679"/>
    </source>
</evidence>
<dbReference type="KEGG" id="pcs:N7525_007515"/>
<dbReference type="PANTHER" id="PTHR31595:SF57">
    <property type="entry name" value="OS04G0481900 PROTEIN"/>
    <property type="match status" value="1"/>
</dbReference>
<evidence type="ECO:0000256" key="3">
    <source>
        <dbReference type="ARBA" id="ARBA00007282"/>
    </source>
</evidence>
<keyword evidence="5 8" id="KW-0812">Transmembrane</keyword>
<evidence type="ECO:0000256" key="7">
    <source>
        <dbReference type="ARBA" id="ARBA00023136"/>
    </source>
</evidence>
<keyword evidence="4" id="KW-0808">Transferase</keyword>
<feature type="domain" description="Wax synthase" evidence="9">
    <location>
        <begin position="288"/>
        <end position="373"/>
    </location>
</feature>
<dbReference type="GO" id="GO:0016020">
    <property type="term" value="C:membrane"/>
    <property type="evidence" value="ECO:0007669"/>
    <property type="project" value="UniProtKB-SubCell"/>
</dbReference>
<dbReference type="GO" id="GO:0006629">
    <property type="term" value="P:lipid metabolic process"/>
    <property type="evidence" value="ECO:0007669"/>
    <property type="project" value="InterPro"/>
</dbReference>
<feature type="transmembrane region" description="Helical" evidence="8">
    <location>
        <begin position="261"/>
        <end position="282"/>
    </location>
</feature>
<dbReference type="OrthoDB" id="1077582at2759"/>
<dbReference type="PANTHER" id="PTHR31595">
    <property type="entry name" value="LONG-CHAIN-ALCOHOL O-FATTY-ACYLTRANSFERASE 3-RELATED"/>
    <property type="match status" value="1"/>
</dbReference>
<evidence type="ECO:0000256" key="5">
    <source>
        <dbReference type="ARBA" id="ARBA00022692"/>
    </source>
</evidence>
<comment type="subcellular location">
    <subcellularLocation>
        <location evidence="1">Membrane</location>
        <topology evidence="1">Multi-pass membrane protein</topology>
    </subcellularLocation>
</comment>
<dbReference type="HOGENOM" id="CLU_051221_1_0_1"/>
<sequence>MTFRVSDVGSSNNSGERRIHSVLGRVFEVPQGSSEYSVRNVVSIIIISILISAISTFVLNGRTSKILQAMDLLSISPLFCYFIASVLNITGLKRRRQTRLLLLGPVWLFSLLSLASSHRLSWMIGADSTFASVLVFYLLYSTKLLAFDQHAVNPEISTHSWSFVDCYRIWNNPRKLPLRLSPHEKEGRSDSMSRARFSFNQSMKAAALWAFEHFAFQKVFIRALGQVVVADFSPEMEVAFPLSTHQFQVRAIMSVQWIWRAYFFLEFYHSLLAIVFVAILRFDYPGDWPALFGNPMDASSVRGFWAQFWHQLTIPTYVYYSRVVSRQLMGVQSGSSLDKTITALVIFTISGLSHALVGWALGDAALSRDVLFFQMCFLAAAAETAISKMKVPRRILSRLPAALRMVSGMVWVFVFFFCISPMWIYPKVYHVLLNPVR</sequence>
<dbReference type="InterPro" id="IPR044851">
    <property type="entry name" value="Wax_synthase"/>
</dbReference>
<dbReference type="VEuPathDB" id="FungiDB:PCH_Pc21g09250"/>
<reference evidence="10 11" key="1">
    <citation type="journal article" date="2008" name="Nat. Biotechnol.">
        <title>Genome sequencing and analysis of the filamentous fungus Penicillium chrysogenum.</title>
        <authorList>
            <person name="van den Berg M.A."/>
            <person name="Albang R."/>
            <person name="Albermann K."/>
            <person name="Badger J.H."/>
            <person name="Daran J.-M."/>
            <person name="Driessen A.J.M."/>
            <person name="Garcia-Estrada C."/>
            <person name="Fedorova N.D."/>
            <person name="Harris D.M."/>
            <person name="Heijne W.H.M."/>
            <person name="Joardar V.S."/>
            <person name="Kiel J.A.K.W."/>
            <person name="Kovalchuk A."/>
            <person name="Martin J.F."/>
            <person name="Nierman W.C."/>
            <person name="Nijland J.G."/>
            <person name="Pronk J.T."/>
            <person name="Roubos J.A."/>
            <person name="van der Klei I.J."/>
            <person name="van Peij N.N.M.E."/>
            <person name="Veenhuis M."/>
            <person name="von Doehren H."/>
            <person name="Wagner C."/>
            <person name="Wortman J.R."/>
            <person name="Bovenberg R.A.L."/>
        </authorList>
    </citation>
    <scope>NUCLEOTIDE SEQUENCE [LARGE SCALE GENOMIC DNA]</scope>
    <source>
        <strain evidence="11">ATCC 28089 / DSM 1075 / NRRL 1951 / Wisconsin 54-1255</strain>
    </source>
</reference>
<feature type="transmembrane region" description="Helical" evidence="8">
    <location>
        <begin position="401"/>
        <end position="425"/>
    </location>
</feature>
<organism evidence="10 11">
    <name type="scientific">Penicillium rubens (strain ATCC 28089 / DSM 1075 / NRRL 1951 / Wisconsin 54-1255)</name>
    <name type="common">Penicillium chrysogenum</name>
    <dbReference type="NCBI Taxonomy" id="500485"/>
    <lineage>
        <taxon>Eukaryota</taxon>
        <taxon>Fungi</taxon>
        <taxon>Dikarya</taxon>
        <taxon>Ascomycota</taxon>
        <taxon>Pezizomycotina</taxon>
        <taxon>Eurotiomycetes</taxon>
        <taxon>Eurotiomycetidae</taxon>
        <taxon>Eurotiales</taxon>
        <taxon>Aspergillaceae</taxon>
        <taxon>Penicillium</taxon>
        <taxon>Penicillium chrysogenum species complex</taxon>
    </lineage>
</organism>
<dbReference type="eggNOG" id="ENOG502SUUV">
    <property type="taxonomic scope" value="Eukaryota"/>
</dbReference>
<feature type="transmembrane region" description="Helical" evidence="8">
    <location>
        <begin position="66"/>
        <end position="87"/>
    </location>
</feature>
<name>B6HN85_PENRW</name>
<dbReference type="OMA" id="GRFWHRI"/>
<keyword evidence="7 8" id="KW-0472">Membrane</keyword>
<feature type="transmembrane region" description="Helical" evidence="8">
    <location>
        <begin position="341"/>
        <end position="359"/>
    </location>
</feature>
<dbReference type="Pfam" id="PF13813">
    <property type="entry name" value="MBOAT_2"/>
    <property type="match status" value="1"/>
</dbReference>
<comment type="similarity">
    <text evidence="3">Belongs to the wax synthase family.</text>
</comment>
<proteinExistence type="inferred from homology"/>
<keyword evidence="11" id="KW-1185">Reference proteome</keyword>
<feature type="transmembrane region" description="Helical" evidence="8">
    <location>
        <begin position="99"/>
        <end position="116"/>
    </location>
</feature>
<dbReference type="GO" id="GO:0008374">
    <property type="term" value="F:O-acyltransferase activity"/>
    <property type="evidence" value="ECO:0007669"/>
    <property type="project" value="InterPro"/>
</dbReference>